<keyword evidence="6" id="KW-0598">Phosphotransferase system</keyword>
<evidence type="ECO:0000256" key="7">
    <source>
        <dbReference type="ARBA" id="ARBA00022777"/>
    </source>
</evidence>
<keyword evidence="2" id="KW-0813">Transport</keyword>
<dbReference type="PROSITE" id="PS51096">
    <property type="entry name" value="PTS_EIIA_TYPE_4"/>
    <property type="match status" value="1"/>
</dbReference>
<evidence type="ECO:0000313" key="9">
    <source>
        <dbReference type="EMBL" id="MBB3997758.1"/>
    </source>
</evidence>
<dbReference type="InterPro" id="IPR004701">
    <property type="entry name" value="PTS_EIIA_man-typ"/>
</dbReference>
<dbReference type="GO" id="GO:0005737">
    <property type="term" value="C:cytoplasm"/>
    <property type="evidence" value="ECO:0007669"/>
    <property type="project" value="UniProtKB-SubCell"/>
</dbReference>
<dbReference type="GO" id="GO:0016301">
    <property type="term" value="F:kinase activity"/>
    <property type="evidence" value="ECO:0007669"/>
    <property type="project" value="UniProtKB-KW"/>
</dbReference>
<comment type="subcellular location">
    <subcellularLocation>
        <location evidence="1">Cytoplasm</location>
    </subcellularLocation>
</comment>
<dbReference type="InterPro" id="IPR036662">
    <property type="entry name" value="PTS_EIIA_man-typ_sf"/>
</dbReference>
<dbReference type="GO" id="GO:0009401">
    <property type="term" value="P:phosphoenolpyruvate-dependent sugar phosphotransferase system"/>
    <property type="evidence" value="ECO:0007669"/>
    <property type="project" value="UniProtKB-KW"/>
</dbReference>
<feature type="domain" description="PTS EIIA type-4" evidence="8">
    <location>
        <begin position="1"/>
        <end position="119"/>
    </location>
</feature>
<dbReference type="PANTHER" id="PTHR33799:SF1">
    <property type="entry name" value="PTS SYSTEM MANNOSE-SPECIFIC EIIAB COMPONENT-RELATED"/>
    <property type="match status" value="1"/>
</dbReference>
<evidence type="ECO:0000313" key="10">
    <source>
        <dbReference type="Proteomes" id="UP000542776"/>
    </source>
</evidence>
<reference evidence="9 10" key="1">
    <citation type="submission" date="2020-08" db="EMBL/GenBank/DDBJ databases">
        <title>Genomic Encyclopedia of Type Strains, Phase IV (KMG-IV): sequencing the most valuable type-strain genomes for metagenomic binning, comparative biology and taxonomic classification.</title>
        <authorList>
            <person name="Goeker M."/>
        </authorList>
    </citation>
    <scope>NUCLEOTIDE SEQUENCE [LARGE SCALE GENOMIC DNA]</scope>
    <source>
        <strain evidence="9 10">DSM 102238</strain>
    </source>
</reference>
<dbReference type="Gene3D" id="3.40.50.510">
    <property type="entry name" value="Phosphotransferase system, mannose-type IIA component"/>
    <property type="match status" value="1"/>
</dbReference>
<evidence type="ECO:0000256" key="2">
    <source>
        <dbReference type="ARBA" id="ARBA00022448"/>
    </source>
</evidence>
<dbReference type="InterPro" id="IPR033887">
    <property type="entry name" value="PTS_IIA_man"/>
</dbReference>
<gene>
    <name evidence="9" type="ORF">GGR04_001594</name>
</gene>
<keyword evidence="10" id="KW-1185">Reference proteome</keyword>
<evidence type="ECO:0000256" key="3">
    <source>
        <dbReference type="ARBA" id="ARBA00022490"/>
    </source>
</evidence>
<evidence type="ECO:0000256" key="6">
    <source>
        <dbReference type="ARBA" id="ARBA00022683"/>
    </source>
</evidence>
<keyword evidence="3" id="KW-0963">Cytoplasm</keyword>
<dbReference type="InterPro" id="IPR051471">
    <property type="entry name" value="Bacterial_PTS_sugar_comp"/>
</dbReference>
<evidence type="ECO:0000256" key="4">
    <source>
        <dbReference type="ARBA" id="ARBA00022597"/>
    </source>
</evidence>
<dbReference type="Proteomes" id="UP000542776">
    <property type="component" value="Unassembled WGS sequence"/>
</dbReference>
<dbReference type="Pfam" id="PF03610">
    <property type="entry name" value="EIIA-man"/>
    <property type="match status" value="1"/>
</dbReference>
<evidence type="ECO:0000256" key="1">
    <source>
        <dbReference type="ARBA" id="ARBA00004496"/>
    </source>
</evidence>
<keyword evidence="5" id="KW-0808">Transferase</keyword>
<dbReference type="EMBL" id="JACIEK010000002">
    <property type="protein sequence ID" value="MBB3997758.1"/>
    <property type="molecule type" value="Genomic_DNA"/>
</dbReference>
<organism evidence="9 10">
    <name type="scientific">Aureimonas pseudogalii</name>
    <dbReference type="NCBI Taxonomy" id="1744844"/>
    <lineage>
        <taxon>Bacteria</taxon>
        <taxon>Pseudomonadati</taxon>
        <taxon>Pseudomonadota</taxon>
        <taxon>Alphaproteobacteria</taxon>
        <taxon>Hyphomicrobiales</taxon>
        <taxon>Aurantimonadaceae</taxon>
        <taxon>Aureimonas</taxon>
    </lineage>
</organism>
<keyword evidence="7" id="KW-0418">Kinase</keyword>
<dbReference type="SUPFAM" id="SSF53062">
    <property type="entry name" value="PTS system fructose IIA component-like"/>
    <property type="match status" value="1"/>
</dbReference>
<proteinExistence type="predicted"/>
<sequence length="129" mass="13914">MLVTHGQLAREFKLAVEHVVGPQEAFETICIGADDDMEQRRLDIVQAVRDADRGKGVIILTDMFGGTPSNLAISVMDEGTVDVLAGVNLPMLIKLASVRGERPMEQALVQAQEAGRKYIAVASRILAGK</sequence>
<comment type="caution">
    <text evidence="9">The sequence shown here is derived from an EMBL/GenBank/DDBJ whole genome shotgun (WGS) entry which is preliminary data.</text>
</comment>
<dbReference type="AlphaFoldDB" id="A0A7W6H487"/>
<accession>A0A7W6H487</accession>
<dbReference type="PANTHER" id="PTHR33799">
    <property type="entry name" value="PTS PERMEASE-RELATED-RELATED"/>
    <property type="match status" value="1"/>
</dbReference>
<dbReference type="CDD" id="cd00006">
    <property type="entry name" value="PTS_IIA_man"/>
    <property type="match status" value="1"/>
</dbReference>
<keyword evidence="4" id="KW-0762">Sugar transport</keyword>
<protein>
    <submittedName>
        <fullName evidence="9">PTS system mannose-specific IIA component</fullName>
    </submittedName>
</protein>
<name>A0A7W6H487_9HYPH</name>
<dbReference type="GO" id="GO:0016020">
    <property type="term" value="C:membrane"/>
    <property type="evidence" value="ECO:0007669"/>
    <property type="project" value="InterPro"/>
</dbReference>
<evidence type="ECO:0000259" key="8">
    <source>
        <dbReference type="PROSITE" id="PS51096"/>
    </source>
</evidence>
<evidence type="ECO:0000256" key="5">
    <source>
        <dbReference type="ARBA" id="ARBA00022679"/>
    </source>
</evidence>